<dbReference type="InterPro" id="IPR005247">
    <property type="entry name" value="YbhB_YbcL/LppC-like"/>
</dbReference>
<comment type="caution">
    <text evidence="3">The sequence shown here is derived from an EMBL/GenBank/DDBJ whole genome shotgun (WGS) entry which is preliminary data.</text>
</comment>
<name>A0ABU2MVC3_9ACTN</name>
<dbReference type="EMBL" id="JAVREL010000012">
    <property type="protein sequence ID" value="MDT0345044.1"/>
    <property type="molecule type" value="Genomic_DNA"/>
</dbReference>
<dbReference type="GO" id="GO:0004860">
    <property type="term" value="F:protein kinase inhibitor activity"/>
    <property type="evidence" value="ECO:0007669"/>
    <property type="project" value="UniProtKB-KW"/>
</dbReference>
<comment type="similarity">
    <text evidence="1">Belongs to the UPF0098 family.</text>
</comment>
<dbReference type="Gene3D" id="3.90.280.10">
    <property type="entry name" value="PEBP-like"/>
    <property type="match status" value="1"/>
</dbReference>
<dbReference type="PANTHER" id="PTHR30289">
    <property type="entry name" value="UNCHARACTERIZED PROTEIN YBCL-RELATED"/>
    <property type="match status" value="1"/>
</dbReference>
<dbReference type="Proteomes" id="UP001183246">
    <property type="component" value="Unassembled WGS sequence"/>
</dbReference>
<feature type="compositionally biased region" description="Polar residues" evidence="2">
    <location>
        <begin position="1"/>
        <end position="11"/>
    </location>
</feature>
<protein>
    <submittedName>
        <fullName evidence="3">YbhB/YbcL family Raf kinase inhibitor-like protein</fullName>
    </submittedName>
</protein>
<evidence type="ECO:0000313" key="4">
    <source>
        <dbReference type="Proteomes" id="UP001183246"/>
    </source>
</evidence>
<keyword evidence="4" id="KW-1185">Reference proteome</keyword>
<evidence type="ECO:0000313" key="3">
    <source>
        <dbReference type="EMBL" id="MDT0345044.1"/>
    </source>
</evidence>
<dbReference type="SUPFAM" id="SSF49777">
    <property type="entry name" value="PEBP-like"/>
    <property type="match status" value="1"/>
</dbReference>
<gene>
    <name evidence="3" type="ORF">RM590_20885</name>
</gene>
<dbReference type="NCBIfam" id="TIGR00481">
    <property type="entry name" value="YbhB/YbcL family Raf kinase inhibitor-like protein"/>
    <property type="match status" value="1"/>
</dbReference>
<keyword evidence="3" id="KW-0649">Protein kinase inhibitor</keyword>
<dbReference type="CDD" id="cd00865">
    <property type="entry name" value="PEBP_bact_arch"/>
    <property type="match status" value="1"/>
</dbReference>
<sequence>MAGIRLQSSAFNDHAPIPGRYAKDGDNVSPPLSWSRPPSGTRELVLLCEDPDAPSGTFVHWLVTDIDPNSDGVDTGRPPPGGNPHTNGFGDRGWDGPQPPVGDPAHRYFFHLYALPEHVPVPEGASAAEVHRLLDRRQLASGTLMGLHQR</sequence>
<dbReference type="InterPro" id="IPR036610">
    <property type="entry name" value="PEBP-like_sf"/>
</dbReference>
<evidence type="ECO:0000256" key="1">
    <source>
        <dbReference type="ARBA" id="ARBA00007120"/>
    </source>
</evidence>
<feature type="region of interest" description="Disordered" evidence="2">
    <location>
        <begin position="69"/>
        <end position="101"/>
    </location>
</feature>
<evidence type="ECO:0000256" key="2">
    <source>
        <dbReference type="SAM" id="MobiDB-lite"/>
    </source>
</evidence>
<organism evidence="3 4">
    <name type="scientific">Streptomyces litchfieldiae</name>
    <dbReference type="NCBI Taxonomy" id="3075543"/>
    <lineage>
        <taxon>Bacteria</taxon>
        <taxon>Bacillati</taxon>
        <taxon>Actinomycetota</taxon>
        <taxon>Actinomycetes</taxon>
        <taxon>Kitasatosporales</taxon>
        <taxon>Streptomycetaceae</taxon>
        <taxon>Streptomyces</taxon>
    </lineage>
</organism>
<dbReference type="RefSeq" id="WP_311706172.1">
    <property type="nucleotide sequence ID" value="NZ_JAVREL010000012.1"/>
</dbReference>
<accession>A0ABU2MVC3</accession>
<dbReference type="PANTHER" id="PTHR30289:SF1">
    <property type="entry name" value="PEBP (PHOSPHATIDYLETHANOLAMINE-BINDING PROTEIN) FAMILY PROTEIN"/>
    <property type="match status" value="1"/>
</dbReference>
<reference evidence="4" key="1">
    <citation type="submission" date="2023-07" db="EMBL/GenBank/DDBJ databases">
        <title>30 novel species of actinomycetes from the DSMZ collection.</title>
        <authorList>
            <person name="Nouioui I."/>
        </authorList>
    </citation>
    <scope>NUCLEOTIDE SEQUENCE [LARGE SCALE GENOMIC DNA]</scope>
    <source>
        <strain evidence="4">DSM 44938</strain>
    </source>
</reference>
<proteinExistence type="inferred from homology"/>
<dbReference type="Pfam" id="PF01161">
    <property type="entry name" value="PBP"/>
    <property type="match status" value="1"/>
</dbReference>
<dbReference type="InterPro" id="IPR008914">
    <property type="entry name" value="PEBP"/>
</dbReference>
<feature type="region of interest" description="Disordered" evidence="2">
    <location>
        <begin position="1"/>
        <end position="36"/>
    </location>
</feature>